<sequence>MCGISNDGFSKLLDILESNTTLALLKLCYNRLGKEHVDPEATSYNLKYRIRIVTSSNPKLKLLLWRNTFDEPHSSSRVADISM</sequence>
<name>A0A9D4GN09_DREPO</name>
<gene>
    <name evidence="1" type="ORF">DPMN_121729</name>
</gene>
<dbReference type="Proteomes" id="UP000828390">
    <property type="component" value="Unassembled WGS sequence"/>
</dbReference>
<evidence type="ECO:0000313" key="1">
    <source>
        <dbReference type="EMBL" id="KAH3819985.1"/>
    </source>
</evidence>
<accession>A0A9D4GN09</accession>
<dbReference type="EMBL" id="JAIWYP010000005">
    <property type="protein sequence ID" value="KAH3819985.1"/>
    <property type="molecule type" value="Genomic_DNA"/>
</dbReference>
<proteinExistence type="predicted"/>
<evidence type="ECO:0000313" key="2">
    <source>
        <dbReference type="Proteomes" id="UP000828390"/>
    </source>
</evidence>
<dbReference type="SUPFAM" id="SSF52047">
    <property type="entry name" value="RNI-like"/>
    <property type="match status" value="1"/>
</dbReference>
<reference evidence="1" key="2">
    <citation type="submission" date="2020-11" db="EMBL/GenBank/DDBJ databases">
        <authorList>
            <person name="McCartney M.A."/>
            <person name="Auch B."/>
            <person name="Kono T."/>
            <person name="Mallez S."/>
            <person name="Becker A."/>
            <person name="Gohl D.M."/>
            <person name="Silverstein K.A.T."/>
            <person name="Koren S."/>
            <person name="Bechman K.B."/>
            <person name="Herman A."/>
            <person name="Abrahante J.E."/>
            <person name="Garbe J."/>
        </authorList>
    </citation>
    <scope>NUCLEOTIDE SEQUENCE</scope>
    <source>
        <strain evidence="1">Duluth1</strain>
        <tissue evidence="1">Whole animal</tissue>
    </source>
</reference>
<comment type="caution">
    <text evidence="1">The sequence shown here is derived from an EMBL/GenBank/DDBJ whole genome shotgun (WGS) entry which is preliminary data.</text>
</comment>
<reference evidence="1" key="1">
    <citation type="journal article" date="2019" name="bioRxiv">
        <title>The Genome of the Zebra Mussel, Dreissena polymorpha: A Resource for Invasive Species Research.</title>
        <authorList>
            <person name="McCartney M.A."/>
            <person name="Auch B."/>
            <person name="Kono T."/>
            <person name="Mallez S."/>
            <person name="Zhang Y."/>
            <person name="Obille A."/>
            <person name="Becker A."/>
            <person name="Abrahante J.E."/>
            <person name="Garbe J."/>
            <person name="Badalamenti J.P."/>
            <person name="Herman A."/>
            <person name="Mangelson H."/>
            <person name="Liachko I."/>
            <person name="Sullivan S."/>
            <person name="Sone E.D."/>
            <person name="Koren S."/>
            <person name="Silverstein K.A.T."/>
            <person name="Beckman K.B."/>
            <person name="Gohl D.M."/>
        </authorList>
    </citation>
    <scope>NUCLEOTIDE SEQUENCE</scope>
    <source>
        <strain evidence="1">Duluth1</strain>
        <tissue evidence="1">Whole animal</tissue>
    </source>
</reference>
<dbReference type="AlphaFoldDB" id="A0A9D4GN09"/>
<protein>
    <submittedName>
        <fullName evidence="1">Uncharacterized protein</fullName>
    </submittedName>
</protein>
<organism evidence="1 2">
    <name type="scientific">Dreissena polymorpha</name>
    <name type="common">Zebra mussel</name>
    <name type="synonym">Mytilus polymorpha</name>
    <dbReference type="NCBI Taxonomy" id="45954"/>
    <lineage>
        <taxon>Eukaryota</taxon>
        <taxon>Metazoa</taxon>
        <taxon>Spiralia</taxon>
        <taxon>Lophotrochozoa</taxon>
        <taxon>Mollusca</taxon>
        <taxon>Bivalvia</taxon>
        <taxon>Autobranchia</taxon>
        <taxon>Heteroconchia</taxon>
        <taxon>Euheterodonta</taxon>
        <taxon>Imparidentia</taxon>
        <taxon>Neoheterodontei</taxon>
        <taxon>Myida</taxon>
        <taxon>Dreissenoidea</taxon>
        <taxon>Dreissenidae</taxon>
        <taxon>Dreissena</taxon>
    </lineage>
</organism>
<keyword evidence="2" id="KW-1185">Reference proteome</keyword>